<evidence type="ECO:0000256" key="1">
    <source>
        <dbReference type="ARBA" id="ARBA00004196"/>
    </source>
</evidence>
<dbReference type="InterPro" id="IPR058637">
    <property type="entry name" value="YknX-like_C"/>
</dbReference>
<dbReference type="PANTHER" id="PTHR32347">
    <property type="entry name" value="EFFLUX SYSTEM COMPONENT YKNX-RELATED"/>
    <property type="match status" value="1"/>
</dbReference>
<keyword evidence="8" id="KW-1185">Reference proteome</keyword>
<dbReference type="KEGG" id="aeh:Mlg_1573"/>
<keyword evidence="3 4" id="KW-0175">Coiled coil</keyword>
<dbReference type="EMBL" id="CP000453">
    <property type="protein sequence ID" value="ABI56920.1"/>
    <property type="molecule type" value="Genomic_DNA"/>
</dbReference>
<accession>Q0A8B7</accession>
<dbReference type="Pfam" id="PF25989">
    <property type="entry name" value="YknX_C"/>
    <property type="match status" value="1"/>
</dbReference>
<dbReference type="HOGENOM" id="CLU_018816_14_5_6"/>
<dbReference type="AlphaFoldDB" id="Q0A8B7"/>
<keyword evidence="5" id="KW-0812">Transmembrane</keyword>
<dbReference type="Gene3D" id="2.40.50.100">
    <property type="match status" value="1"/>
</dbReference>
<dbReference type="Gene3D" id="2.40.420.20">
    <property type="match status" value="1"/>
</dbReference>
<evidence type="ECO:0000256" key="5">
    <source>
        <dbReference type="SAM" id="Phobius"/>
    </source>
</evidence>
<evidence type="ECO:0000256" key="2">
    <source>
        <dbReference type="ARBA" id="ARBA00009477"/>
    </source>
</evidence>
<evidence type="ECO:0000259" key="6">
    <source>
        <dbReference type="Pfam" id="PF25989"/>
    </source>
</evidence>
<dbReference type="Gene3D" id="1.10.287.470">
    <property type="entry name" value="Helix hairpin bin"/>
    <property type="match status" value="1"/>
</dbReference>
<evidence type="ECO:0000313" key="8">
    <source>
        <dbReference type="Proteomes" id="UP000001962"/>
    </source>
</evidence>
<name>Q0A8B7_ALKEH</name>
<dbReference type="GO" id="GO:0030313">
    <property type="term" value="C:cell envelope"/>
    <property type="evidence" value="ECO:0007669"/>
    <property type="project" value="UniProtKB-SubCell"/>
</dbReference>
<dbReference type="GO" id="GO:0016020">
    <property type="term" value="C:membrane"/>
    <property type="evidence" value="ECO:0007669"/>
    <property type="project" value="InterPro"/>
</dbReference>
<feature type="domain" description="YknX-like C-terminal permuted SH3-like" evidence="6">
    <location>
        <begin position="328"/>
        <end position="394"/>
    </location>
</feature>
<evidence type="ECO:0000256" key="4">
    <source>
        <dbReference type="SAM" id="Coils"/>
    </source>
</evidence>
<dbReference type="NCBIfam" id="TIGR01730">
    <property type="entry name" value="RND_mfp"/>
    <property type="match status" value="1"/>
</dbReference>
<dbReference type="OrthoDB" id="9791520at2"/>
<reference evidence="8" key="1">
    <citation type="submission" date="2006-08" db="EMBL/GenBank/DDBJ databases">
        <title>Complete sequence of Alkalilimnicola ehrilichei MLHE-1.</title>
        <authorList>
            <person name="Copeland A."/>
            <person name="Lucas S."/>
            <person name="Lapidus A."/>
            <person name="Barry K."/>
            <person name="Detter J.C."/>
            <person name="Glavina del Rio T."/>
            <person name="Hammon N."/>
            <person name="Israni S."/>
            <person name="Dalin E."/>
            <person name="Tice H."/>
            <person name="Pitluck S."/>
            <person name="Sims D."/>
            <person name="Brettin T."/>
            <person name="Bruce D."/>
            <person name="Han C."/>
            <person name="Tapia R."/>
            <person name="Gilna P."/>
            <person name="Schmutz J."/>
            <person name="Larimer F."/>
            <person name="Land M."/>
            <person name="Hauser L."/>
            <person name="Kyrpides N."/>
            <person name="Mikhailova N."/>
            <person name="Oremland R.S."/>
            <person name="Hoeft S.E."/>
            <person name="Switzer-Blum J."/>
            <person name="Kulp T."/>
            <person name="King G."/>
            <person name="Tabita R."/>
            <person name="Witte B."/>
            <person name="Santini J.M."/>
            <person name="Basu P."/>
            <person name="Hollibaugh J.T."/>
            <person name="Xie G."/>
            <person name="Stolz J.F."/>
            <person name="Richardson P."/>
        </authorList>
    </citation>
    <scope>NUCLEOTIDE SEQUENCE [LARGE SCALE GENOMIC DNA]</scope>
    <source>
        <strain evidence="8">ATCC BAA-1101 / DSM 17681 / MLHE-1</strain>
    </source>
</reference>
<dbReference type="GO" id="GO:0022857">
    <property type="term" value="F:transmembrane transporter activity"/>
    <property type="evidence" value="ECO:0007669"/>
    <property type="project" value="InterPro"/>
</dbReference>
<dbReference type="eggNOG" id="COG0845">
    <property type="taxonomic scope" value="Bacteria"/>
</dbReference>
<dbReference type="Proteomes" id="UP000001962">
    <property type="component" value="Chromosome"/>
</dbReference>
<dbReference type="SUPFAM" id="SSF111369">
    <property type="entry name" value="HlyD-like secretion proteins"/>
    <property type="match status" value="1"/>
</dbReference>
<comment type="similarity">
    <text evidence="2">Belongs to the membrane fusion protein (MFP) (TC 8.A.1) family.</text>
</comment>
<dbReference type="InterPro" id="IPR006143">
    <property type="entry name" value="RND_pump_MFP"/>
</dbReference>
<dbReference type="PANTHER" id="PTHR32347:SF29">
    <property type="entry name" value="UPF0194 MEMBRANE PROTEIN YBHG"/>
    <property type="match status" value="1"/>
</dbReference>
<dbReference type="RefSeq" id="WP_011629314.1">
    <property type="nucleotide sequence ID" value="NC_008340.1"/>
</dbReference>
<feature type="coiled-coil region" evidence="4">
    <location>
        <begin position="152"/>
        <end position="186"/>
    </location>
</feature>
<proteinExistence type="inferred from homology"/>
<gene>
    <name evidence="7" type="ordered locus">Mlg_1573</name>
</gene>
<comment type="subcellular location">
    <subcellularLocation>
        <location evidence="1">Cell envelope</location>
    </subcellularLocation>
</comment>
<evidence type="ECO:0000256" key="3">
    <source>
        <dbReference type="ARBA" id="ARBA00023054"/>
    </source>
</evidence>
<keyword evidence="5" id="KW-0472">Membrane</keyword>
<protein>
    <submittedName>
        <fullName evidence="7">Efflux transporter, RND family, MFP subunit</fullName>
    </submittedName>
</protein>
<sequence length="399" mass="43619">MNWKRLTVWIGGLAVAALLLYLGFRPQPVWVDITEVSRGAVHQTVEEEGRTRVMHRYAISAPVPAHARRVAWEVGDAVQAGEVLVRLDPLLPQALDLRSERQAQARVEAAEAALATAGEEHQAARAGADFAAREQERLSRLGERGAVSRHDVDRAAAQARQAEATVAAARHRVNAARAELEAARLALAFAGQRDEETPEVIELQAPASGRVLARHFESARVVQPGEPILELADPQALEVEVEVLSADAVRIRPGMAVALQRWGGRDDLDGVVRRVEPSGFTKFSALGVEEQRVRVIVDFISDPADWAALGDAYRVNALFLLDSREDVLRAPISALFRDGDHWAVFVVSDGRVRLRRVERGLRGGGDVEILSGLEPGEAVVVHPDRDLSDGRRVRIRPAP</sequence>
<evidence type="ECO:0000313" key="7">
    <source>
        <dbReference type="EMBL" id="ABI56920.1"/>
    </source>
</evidence>
<dbReference type="InterPro" id="IPR050465">
    <property type="entry name" value="UPF0194_transport"/>
</dbReference>
<dbReference type="Gene3D" id="2.40.30.170">
    <property type="match status" value="1"/>
</dbReference>
<organism evidence="7 8">
    <name type="scientific">Alkalilimnicola ehrlichii (strain ATCC BAA-1101 / DSM 17681 / MLHE-1)</name>
    <dbReference type="NCBI Taxonomy" id="187272"/>
    <lineage>
        <taxon>Bacteria</taxon>
        <taxon>Pseudomonadati</taxon>
        <taxon>Pseudomonadota</taxon>
        <taxon>Gammaproteobacteria</taxon>
        <taxon>Chromatiales</taxon>
        <taxon>Ectothiorhodospiraceae</taxon>
        <taxon>Alkalilimnicola</taxon>
    </lineage>
</organism>
<keyword evidence="5" id="KW-1133">Transmembrane helix</keyword>
<feature type="transmembrane region" description="Helical" evidence="5">
    <location>
        <begin position="6"/>
        <end position="24"/>
    </location>
</feature>